<gene>
    <name evidence="1" type="ORF">SGA01_57450</name>
</gene>
<keyword evidence="2" id="KW-1185">Reference proteome</keyword>
<protein>
    <recommendedName>
        <fullName evidence="3">PqqD family protein</fullName>
    </recommendedName>
</protein>
<organism evidence="1 2">
    <name type="scientific">Streptomyces gardneri</name>
    <dbReference type="NCBI Taxonomy" id="66892"/>
    <lineage>
        <taxon>Bacteria</taxon>
        <taxon>Bacillati</taxon>
        <taxon>Actinomycetota</taxon>
        <taxon>Actinomycetes</taxon>
        <taxon>Kitasatosporales</taxon>
        <taxon>Streptomycetaceae</taxon>
        <taxon>Streptomyces</taxon>
    </lineage>
</organism>
<dbReference type="EMBL" id="BJMN01000039">
    <property type="protein sequence ID" value="GEB60140.1"/>
    <property type="molecule type" value="Genomic_DNA"/>
</dbReference>
<evidence type="ECO:0000313" key="2">
    <source>
        <dbReference type="Proteomes" id="UP000315226"/>
    </source>
</evidence>
<evidence type="ECO:0000313" key="1">
    <source>
        <dbReference type="EMBL" id="GEB60140.1"/>
    </source>
</evidence>
<dbReference type="Proteomes" id="UP000315226">
    <property type="component" value="Unassembled WGS sequence"/>
</dbReference>
<comment type="caution">
    <text evidence="1">The sequence shown here is derived from an EMBL/GenBank/DDBJ whole genome shotgun (WGS) entry which is preliminary data.</text>
</comment>
<name>A0A4Y3RW26_9ACTN</name>
<proteinExistence type="predicted"/>
<sequence length="96" mass="10698">MLTPAKRIHHATDAHGTVILDVRSATWLMLGPDVSRIWQAIVTNGTTAGLADELAIPTGRDPHAVKQGIDSLVAQWRQDGVLADPTRTPRRRWWER</sequence>
<evidence type="ECO:0008006" key="3">
    <source>
        <dbReference type="Google" id="ProtNLM"/>
    </source>
</evidence>
<reference evidence="1 2" key="1">
    <citation type="submission" date="2019-06" db="EMBL/GenBank/DDBJ databases">
        <title>Whole genome shotgun sequence of Streptomyces gardneri NBRC 12865.</title>
        <authorList>
            <person name="Hosoyama A."/>
            <person name="Uohara A."/>
            <person name="Ohji S."/>
            <person name="Ichikawa N."/>
        </authorList>
    </citation>
    <scope>NUCLEOTIDE SEQUENCE [LARGE SCALE GENOMIC DNA]</scope>
    <source>
        <strain evidence="1 2">NBRC 12865</strain>
    </source>
</reference>
<accession>A0A4Y3RW26</accession>
<dbReference type="AlphaFoldDB" id="A0A4Y3RW26"/>